<dbReference type="EMBL" id="JAYGII010000102">
    <property type="protein sequence ID" value="MEA5446929.1"/>
    <property type="molecule type" value="Genomic_DNA"/>
</dbReference>
<comment type="caution">
    <text evidence="2">The sequence shown here is derived from an EMBL/GenBank/DDBJ whole genome shotgun (WGS) entry which is preliminary data.</text>
</comment>
<accession>A0AAP6JI93</accession>
<feature type="signal peptide" evidence="1">
    <location>
        <begin position="1"/>
        <end position="19"/>
    </location>
</feature>
<evidence type="ECO:0000313" key="3">
    <source>
        <dbReference type="Proteomes" id="UP001302316"/>
    </source>
</evidence>
<keyword evidence="1" id="KW-0732">Signal</keyword>
<evidence type="ECO:0008006" key="4">
    <source>
        <dbReference type="Google" id="ProtNLM"/>
    </source>
</evidence>
<dbReference type="RefSeq" id="WP_346053571.1">
    <property type="nucleotide sequence ID" value="NZ_JAYGII010000102.1"/>
</dbReference>
<dbReference type="Proteomes" id="UP001302316">
    <property type="component" value="Unassembled WGS sequence"/>
</dbReference>
<gene>
    <name evidence="2" type="ORF">VCB98_13960</name>
</gene>
<reference evidence="2 3" key="1">
    <citation type="submission" date="2023-12" db="EMBL/GenBank/DDBJ databases">
        <title>Whole-genome sequencing of halo(alkali)philic microorganisms from hypersaline lakes.</title>
        <authorList>
            <person name="Sorokin D.Y."/>
            <person name="Merkel A.Y."/>
            <person name="Messina E."/>
            <person name="Yakimov M."/>
        </authorList>
    </citation>
    <scope>NUCLEOTIDE SEQUENCE [LARGE SCALE GENOMIC DNA]</scope>
    <source>
        <strain evidence="2 3">AB-CW1</strain>
    </source>
</reference>
<proteinExistence type="predicted"/>
<organism evidence="2 3">
    <name type="scientific">Natronospira elongata</name>
    <dbReference type="NCBI Taxonomy" id="3110268"/>
    <lineage>
        <taxon>Bacteria</taxon>
        <taxon>Pseudomonadati</taxon>
        <taxon>Pseudomonadota</taxon>
        <taxon>Gammaproteobacteria</taxon>
        <taxon>Natronospirales</taxon>
        <taxon>Natronospiraceae</taxon>
        <taxon>Natronospira</taxon>
    </lineage>
</organism>
<protein>
    <recommendedName>
        <fullName evidence="4">Lipoprotein</fullName>
    </recommendedName>
</protein>
<dbReference type="PROSITE" id="PS51257">
    <property type="entry name" value="PROKAR_LIPOPROTEIN"/>
    <property type="match status" value="1"/>
</dbReference>
<dbReference type="AlphaFoldDB" id="A0AAP6JI93"/>
<keyword evidence="3" id="KW-1185">Reference proteome</keyword>
<feature type="non-terminal residue" evidence="2">
    <location>
        <position position="134"/>
    </location>
</feature>
<feature type="chain" id="PRO_5042986946" description="Lipoprotein" evidence="1">
    <location>
        <begin position="20"/>
        <end position="134"/>
    </location>
</feature>
<evidence type="ECO:0000256" key="1">
    <source>
        <dbReference type="SAM" id="SignalP"/>
    </source>
</evidence>
<evidence type="ECO:0000313" key="2">
    <source>
        <dbReference type="EMBL" id="MEA5446929.1"/>
    </source>
</evidence>
<name>A0AAP6JI93_9GAMM</name>
<sequence>MSVRFGLCLLLPVWLAACAGAPVYLPPTEEPLAVALDDFPWQGEALDTGGDGVADELDATLVRDEADRLRLRWRTREPEQIVRWIDCGELHNAHRLDMRIDQGSDGPYALFFTQGEGGYLDIILTLERGDEDSV</sequence>